<feature type="region of interest" description="Disordered" evidence="1">
    <location>
        <begin position="41"/>
        <end position="69"/>
    </location>
</feature>
<gene>
    <name evidence="2" type="ORF">C7K25_05920</name>
</gene>
<keyword evidence="3" id="KW-1185">Reference proteome</keyword>
<dbReference type="RefSeq" id="WP_026936249.1">
    <property type="nucleotide sequence ID" value="NZ_CP028426.1"/>
</dbReference>
<evidence type="ECO:0000256" key="1">
    <source>
        <dbReference type="SAM" id="MobiDB-lite"/>
    </source>
</evidence>
<evidence type="ECO:0008006" key="4">
    <source>
        <dbReference type="Google" id="ProtNLM"/>
    </source>
</evidence>
<dbReference type="SUPFAM" id="SSF47598">
    <property type="entry name" value="Ribbon-helix-helix"/>
    <property type="match status" value="1"/>
</dbReference>
<organism evidence="2 3">
    <name type="scientific">Gulosibacter molinativorax</name>
    <dbReference type="NCBI Taxonomy" id="256821"/>
    <lineage>
        <taxon>Bacteria</taxon>
        <taxon>Bacillati</taxon>
        <taxon>Actinomycetota</taxon>
        <taxon>Actinomycetes</taxon>
        <taxon>Micrococcales</taxon>
        <taxon>Microbacteriaceae</taxon>
        <taxon>Gulosibacter</taxon>
    </lineage>
</organism>
<dbReference type="InterPro" id="IPR010985">
    <property type="entry name" value="Ribbon_hlx_hlx"/>
</dbReference>
<proteinExistence type="predicted"/>
<feature type="compositionally biased region" description="Polar residues" evidence="1">
    <location>
        <begin position="1"/>
        <end position="10"/>
    </location>
</feature>
<name>A0ABT7C821_9MICO</name>
<feature type="region of interest" description="Disordered" evidence="1">
    <location>
        <begin position="1"/>
        <end position="22"/>
    </location>
</feature>
<reference evidence="2" key="1">
    <citation type="submission" date="2018-03" db="EMBL/GenBank/DDBJ databases">
        <authorList>
            <person name="Nunes O.C."/>
            <person name="Lopes A.R."/>
            <person name="Froufe H."/>
            <person name="Munoz-Merida A."/>
            <person name="Barroso C."/>
            <person name="Egas C."/>
        </authorList>
    </citation>
    <scope>NUCLEOTIDE SEQUENCE</scope>
    <source>
        <strain evidence="2">ON4</strain>
    </source>
</reference>
<evidence type="ECO:0000313" key="2">
    <source>
        <dbReference type="EMBL" id="MDJ1370904.1"/>
    </source>
</evidence>
<protein>
    <recommendedName>
        <fullName evidence="4">Ribbon-helix-helix protein, CopG family</fullName>
    </recommendedName>
</protein>
<dbReference type="Proteomes" id="UP001170379">
    <property type="component" value="Unassembled WGS sequence"/>
</dbReference>
<reference evidence="2" key="2">
    <citation type="journal article" date="2022" name="Sci. Rep.">
        <title>In silico prediction of the enzymes involved in the degradation of the herbicide molinate by Gulosibacter molinativorax ON4T.</title>
        <authorList>
            <person name="Lopes A.R."/>
            <person name="Bunin E."/>
            <person name="Viana A.T."/>
            <person name="Froufe H."/>
            <person name="Munoz-Merida A."/>
            <person name="Pinho D."/>
            <person name="Figueiredo J."/>
            <person name="Barroso C."/>
            <person name="Vaz-Moreira I."/>
            <person name="Bellanger X."/>
            <person name="Egas C."/>
            <person name="Nunes O.C."/>
        </authorList>
    </citation>
    <scope>NUCLEOTIDE SEQUENCE</scope>
    <source>
        <strain evidence="2">ON4</strain>
    </source>
</reference>
<dbReference type="EMBL" id="PXVD01000007">
    <property type="protein sequence ID" value="MDJ1370904.1"/>
    <property type="molecule type" value="Genomic_DNA"/>
</dbReference>
<evidence type="ECO:0000313" key="3">
    <source>
        <dbReference type="Proteomes" id="UP001170379"/>
    </source>
</evidence>
<sequence length="110" mass="12070">MNRKINTNQYAVDDNTEFGPDVDLDVESYSDANGERISEAAAQEYTAERAEAARRGGRPPLGKKGSSPSVAFRISAELRERAEEVAAKEGRTLSAIAREQLERYINSHAA</sequence>
<comment type="caution">
    <text evidence="2">The sequence shown here is derived from an EMBL/GenBank/DDBJ whole genome shotgun (WGS) entry which is preliminary data.</text>
</comment>
<accession>A0ABT7C821</accession>